<dbReference type="AlphaFoldDB" id="A0A834L066"/>
<accession>A0A834L066</accession>
<protein>
    <submittedName>
        <fullName evidence="2">Uncharacterized protein</fullName>
    </submittedName>
</protein>
<name>A0A834L066_ORYME</name>
<organism evidence="2 3">
    <name type="scientific">Oryzias melastigma</name>
    <name type="common">Marine medaka</name>
    <dbReference type="NCBI Taxonomy" id="30732"/>
    <lineage>
        <taxon>Eukaryota</taxon>
        <taxon>Metazoa</taxon>
        <taxon>Chordata</taxon>
        <taxon>Craniata</taxon>
        <taxon>Vertebrata</taxon>
        <taxon>Euteleostomi</taxon>
        <taxon>Actinopterygii</taxon>
        <taxon>Neopterygii</taxon>
        <taxon>Teleostei</taxon>
        <taxon>Neoteleostei</taxon>
        <taxon>Acanthomorphata</taxon>
        <taxon>Ovalentaria</taxon>
        <taxon>Atherinomorphae</taxon>
        <taxon>Beloniformes</taxon>
        <taxon>Adrianichthyidae</taxon>
        <taxon>Oryziinae</taxon>
        <taxon>Oryzias</taxon>
    </lineage>
</organism>
<feature type="compositionally biased region" description="Low complexity" evidence="1">
    <location>
        <begin position="8"/>
        <end position="23"/>
    </location>
</feature>
<reference evidence="2" key="1">
    <citation type="journal article" name="BMC Genomics">
        <title>Long-read sequencing and de novo genome assembly of marine medaka (Oryzias melastigma).</title>
        <authorList>
            <person name="Liang P."/>
            <person name="Saqib H.S.A."/>
            <person name="Ni X."/>
            <person name="Shen Y."/>
        </authorList>
    </citation>
    <scope>NUCLEOTIDE SEQUENCE</scope>
    <source>
        <strain evidence="2">Bigg-433</strain>
    </source>
</reference>
<proteinExistence type="predicted"/>
<comment type="caution">
    <text evidence="2">The sequence shown here is derived from an EMBL/GenBank/DDBJ whole genome shotgun (WGS) entry which is preliminary data.</text>
</comment>
<evidence type="ECO:0000313" key="2">
    <source>
        <dbReference type="EMBL" id="KAF6738412.1"/>
    </source>
</evidence>
<dbReference type="Proteomes" id="UP000646548">
    <property type="component" value="Unassembled WGS sequence"/>
</dbReference>
<evidence type="ECO:0000256" key="1">
    <source>
        <dbReference type="SAM" id="MobiDB-lite"/>
    </source>
</evidence>
<evidence type="ECO:0000313" key="3">
    <source>
        <dbReference type="Proteomes" id="UP000646548"/>
    </source>
</evidence>
<dbReference type="EMBL" id="WKFB01000027">
    <property type="protein sequence ID" value="KAF6738412.1"/>
    <property type="molecule type" value="Genomic_DNA"/>
</dbReference>
<feature type="region of interest" description="Disordered" evidence="1">
    <location>
        <begin position="1"/>
        <end position="95"/>
    </location>
</feature>
<gene>
    <name evidence="2" type="ORF">FQA47_015436</name>
</gene>
<sequence length="162" mass="16852">MSQENREPAGPSGATGGTAESTSHVFSLKGQKEAGQDQVRTGSGPSQDRVRTESGLDQDQVMTGSGPDRNQIKTGSGLGWGSPGSPAVTRSCSGPVPVPVLRQRLLSALRVRRAQLLSGCSIQRRRAGLSSAAARARTLSETCQARGHAHSAFQSKAPSALF</sequence>